<reference evidence="3" key="1">
    <citation type="submission" date="2017-11" db="EMBL/GenBank/DDBJ databases">
        <authorList>
            <person name="Kuznetsova I."/>
            <person name="Sazanova A."/>
            <person name="Chirak E."/>
            <person name="Safronova V."/>
            <person name="Willems A."/>
        </authorList>
    </citation>
    <scope>NUCLEOTIDE SEQUENCE [LARGE SCALE GENOMIC DNA]</scope>
    <source>
        <strain evidence="3">PEPV15</strain>
    </source>
</reference>
<sequence>MEIKPSSRTNEYIVEFENEDGASVSIVVENDNPGGYDEDYLIGKARAMLARREADGNLQPEMTHQQPAQPEGPVPKPNPLLEEQGQDGNVVRVKGEGFIEP</sequence>
<keyword evidence="3" id="KW-1185">Reference proteome</keyword>
<dbReference type="RefSeq" id="WP_106718315.1">
    <property type="nucleotide sequence ID" value="NZ_JACHXT010000001.1"/>
</dbReference>
<evidence type="ECO:0000313" key="2">
    <source>
        <dbReference type="EMBL" id="PSH55898.1"/>
    </source>
</evidence>
<name>A0A2P7ANV8_9HYPH</name>
<gene>
    <name evidence="2" type="ORF">CU100_19845</name>
</gene>
<organism evidence="2 3">
    <name type="scientific">Phyllobacterium endophyticum</name>
    <dbReference type="NCBI Taxonomy" id="1149773"/>
    <lineage>
        <taxon>Bacteria</taxon>
        <taxon>Pseudomonadati</taxon>
        <taxon>Pseudomonadota</taxon>
        <taxon>Alphaproteobacteria</taxon>
        <taxon>Hyphomicrobiales</taxon>
        <taxon>Phyllobacteriaceae</taxon>
        <taxon>Phyllobacterium</taxon>
    </lineage>
</organism>
<evidence type="ECO:0000313" key="3">
    <source>
        <dbReference type="Proteomes" id="UP000241158"/>
    </source>
</evidence>
<dbReference type="Proteomes" id="UP000241158">
    <property type="component" value="Unassembled WGS sequence"/>
</dbReference>
<feature type="region of interest" description="Disordered" evidence="1">
    <location>
        <begin position="54"/>
        <end position="101"/>
    </location>
</feature>
<proteinExistence type="predicted"/>
<dbReference type="AlphaFoldDB" id="A0A2P7ANV8"/>
<protein>
    <submittedName>
        <fullName evidence="2">Uncharacterized protein</fullName>
    </submittedName>
</protein>
<accession>A0A2P7ANV8</accession>
<evidence type="ECO:0000256" key="1">
    <source>
        <dbReference type="SAM" id="MobiDB-lite"/>
    </source>
</evidence>
<dbReference type="EMBL" id="PGGN01000004">
    <property type="protein sequence ID" value="PSH55898.1"/>
    <property type="molecule type" value="Genomic_DNA"/>
</dbReference>
<comment type="caution">
    <text evidence="2">The sequence shown here is derived from an EMBL/GenBank/DDBJ whole genome shotgun (WGS) entry which is preliminary data.</text>
</comment>